<gene>
    <name evidence="7" type="ORF">CASFOL_005650</name>
</gene>
<reference evidence="8" key="1">
    <citation type="journal article" date="2024" name="IScience">
        <title>Strigolactones Initiate the Formation of Haustorium-like Structures in Castilleja.</title>
        <authorList>
            <person name="Buerger M."/>
            <person name="Peterson D."/>
            <person name="Chory J."/>
        </authorList>
    </citation>
    <scope>NUCLEOTIDE SEQUENCE [LARGE SCALE GENOMIC DNA]</scope>
</reference>
<keyword evidence="4" id="KW-0677">Repeat</keyword>
<dbReference type="Gene3D" id="3.80.10.10">
    <property type="entry name" value="Ribonuclease Inhibitor"/>
    <property type="match status" value="1"/>
</dbReference>
<proteinExistence type="predicted"/>
<accession>A0ABD3E579</accession>
<name>A0ABD3E579_9LAMI</name>
<keyword evidence="2" id="KW-0433">Leucine-rich repeat</keyword>
<dbReference type="SUPFAM" id="SSF52058">
    <property type="entry name" value="L domain-like"/>
    <property type="match status" value="1"/>
</dbReference>
<dbReference type="AlphaFoldDB" id="A0ABD3E579"/>
<dbReference type="GO" id="GO:0016020">
    <property type="term" value="C:membrane"/>
    <property type="evidence" value="ECO:0007669"/>
    <property type="project" value="UniProtKB-SubCell"/>
</dbReference>
<organism evidence="7 8">
    <name type="scientific">Castilleja foliolosa</name>
    <dbReference type="NCBI Taxonomy" id="1961234"/>
    <lineage>
        <taxon>Eukaryota</taxon>
        <taxon>Viridiplantae</taxon>
        <taxon>Streptophyta</taxon>
        <taxon>Embryophyta</taxon>
        <taxon>Tracheophyta</taxon>
        <taxon>Spermatophyta</taxon>
        <taxon>Magnoliopsida</taxon>
        <taxon>eudicotyledons</taxon>
        <taxon>Gunneridae</taxon>
        <taxon>Pentapetalae</taxon>
        <taxon>asterids</taxon>
        <taxon>lamiids</taxon>
        <taxon>Lamiales</taxon>
        <taxon>Orobanchaceae</taxon>
        <taxon>Pedicularideae</taxon>
        <taxon>Castillejinae</taxon>
        <taxon>Castilleja</taxon>
    </lineage>
</organism>
<evidence type="ECO:0000256" key="2">
    <source>
        <dbReference type="ARBA" id="ARBA00022614"/>
    </source>
</evidence>
<dbReference type="EMBL" id="JAVIJP010000007">
    <property type="protein sequence ID" value="KAL3649247.1"/>
    <property type="molecule type" value="Genomic_DNA"/>
</dbReference>
<evidence type="ECO:0000256" key="6">
    <source>
        <dbReference type="SAM" id="SignalP"/>
    </source>
</evidence>
<sequence length="217" mass="23513">MKMVSISSFIISMIFVCLLSAQLFHADDDINCLKSVKASLDKNNSFLKSWDFTNGTKTNVSTFSGIECWNPDDNRVLSINLSGLGLVGQFPLSVSKCGSMTGLDLSNNNLNGSIPSNISHLIPYVTSLDLSYNLFSGNITDNIANCTFMNILKLNNNNFTGQIPEQIGQLTRLKKFDVSNNQLSGRVPDFGNNTDSVAVNYANNAGLCGGPLSPCKH</sequence>
<dbReference type="InterPro" id="IPR001611">
    <property type="entry name" value="Leu-rich_rpt"/>
</dbReference>
<evidence type="ECO:0000256" key="4">
    <source>
        <dbReference type="ARBA" id="ARBA00022737"/>
    </source>
</evidence>
<evidence type="ECO:0000256" key="3">
    <source>
        <dbReference type="ARBA" id="ARBA00022729"/>
    </source>
</evidence>
<protein>
    <recommendedName>
        <fullName evidence="9">Leucine-rich repeat-containing N-terminal plant-type domain-containing protein</fullName>
    </recommendedName>
</protein>
<dbReference type="FunFam" id="3.80.10.10:FF:000400">
    <property type="entry name" value="Nuclear pore complex protein NUP107"/>
    <property type="match status" value="1"/>
</dbReference>
<keyword evidence="5" id="KW-0472">Membrane</keyword>
<evidence type="ECO:0000313" key="7">
    <source>
        <dbReference type="EMBL" id="KAL3649247.1"/>
    </source>
</evidence>
<feature type="signal peptide" evidence="6">
    <location>
        <begin position="1"/>
        <end position="21"/>
    </location>
</feature>
<evidence type="ECO:0000256" key="1">
    <source>
        <dbReference type="ARBA" id="ARBA00004370"/>
    </source>
</evidence>
<comment type="caution">
    <text evidence="7">The sequence shown here is derived from an EMBL/GenBank/DDBJ whole genome shotgun (WGS) entry which is preliminary data.</text>
</comment>
<dbReference type="PANTHER" id="PTHR48010">
    <property type="entry name" value="OS05G0588300 PROTEIN"/>
    <property type="match status" value="1"/>
</dbReference>
<evidence type="ECO:0000256" key="5">
    <source>
        <dbReference type="ARBA" id="ARBA00023136"/>
    </source>
</evidence>
<evidence type="ECO:0008006" key="9">
    <source>
        <dbReference type="Google" id="ProtNLM"/>
    </source>
</evidence>
<dbReference type="PANTHER" id="PTHR48010:SF55">
    <property type="entry name" value="OS01G0607900 PROTEIN"/>
    <property type="match status" value="1"/>
</dbReference>
<dbReference type="InterPro" id="IPR032675">
    <property type="entry name" value="LRR_dom_sf"/>
</dbReference>
<dbReference type="InterPro" id="IPR050994">
    <property type="entry name" value="At_inactive_RLKs"/>
</dbReference>
<comment type="subcellular location">
    <subcellularLocation>
        <location evidence="1">Membrane</location>
    </subcellularLocation>
</comment>
<dbReference type="Proteomes" id="UP001632038">
    <property type="component" value="Unassembled WGS sequence"/>
</dbReference>
<keyword evidence="3 6" id="KW-0732">Signal</keyword>
<keyword evidence="8" id="KW-1185">Reference proteome</keyword>
<feature type="chain" id="PRO_5044752305" description="Leucine-rich repeat-containing N-terminal plant-type domain-containing protein" evidence="6">
    <location>
        <begin position="22"/>
        <end position="217"/>
    </location>
</feature>
<dbReference type="Pfam" id="PF00560">
    <property type="entry name" value="LRR_1"/>
    <property type="match status" value="4"/>
</dbReference>
<dbReference type="PRINTS" id="PR00019">
    <property type="entry name" value="LEURICHRPT"/>
</dbReference>
<evidence type="ECO:0000313" key="8">
    <source>
        <dbReference type="Proteomes" id="UP001632038"/>
    </source>
</evidence>